<accession>A0A2M6WYJ0</accession>
<dbReference type="Gene3D" id="3.40.50.300">
    <property type="entry name" value="P-loop containing nucleotide triphosphate hydrolases"/>
    <property type="match status" value="1"/>
</dbReference>
<dbReference type="EMBL" id="PEZP01000043">
    <property type="protein sequence ID" value="PIT97852.1"/>
    <property type="molecule type" value="Genomic_DNA"/>
</dbReference>
<keyword evidence="2" id="KW-0479">Metal-binding</keyword>
<dbReference type="Pfam" id="PF13177">
    <property type="entry name" value="DNA_pol3_delta2"/>
    <property type="match status" value="1"/>
</dbReference>
<dbReference type="NCBIfam" id="TIGR02397">
    <property type="entry name" value="dnaX_nterm"/>
    <property type="match status" value="1"/>
</dbReference>
<evidence type="ECO:0000256" key="3">
    <source>
        <dbReference type="ARBA" id="ARBA00022741"/>
    </source>
</evidence>
<evidence type="ECO:0000256" key="4">
    <source>
        <dbReference type="ARBA" id="ARBA00022833"/>
    </source>
</evidence>
<evidence type="ECO:0000256" key="8">
    <source>
        <dbReference type="RuleBase" id="RU364063"/>
    </source>
</evidence>
<dbReference type="InterPro" id="IPR027417">
    <property type="entry name" value="P-loop_NTPase"/>
</dbReference>
<dbReference type="EC" id="2.7.7.7" evidence="8"/>
<evidence type="ECO:0000256" key="1">
    <source>
        <dbReference type="ARBA" id="ARBA00006360"/>
    </source>
</evidence>
<dbReference type="AlphaFoldDB" id="A0A2M6WYJ0"/>
<sequence>MATLYRQYRPASFADIFGQAGVTGTLTQAILKDKLTHAYLFYGPRGTGKTTTARVLAARLNCMQPREAEPCGICESCTAARAGSHLDIIEIDAASNRGIDDIRALRERLGSTPAMGTYKIYIVDEVHMLTHEAASALLKTLEEPVRHVIFILATTELHKVLPTILSRCQVYRFKRATREELLSRLQYVLAQEARDVPEDVLDFVISRSDGCYRDAESLLGQILTLHEETVDLSDVASSLGLPSPALVEKFVAGLAAGESAPSLAAADEAYAAGVDPEQLIREAIRRARDAALAGDDFSRWSRVVRALVQAMQDLMYVPQPLIAIHLAVLTVCTKRGRTSTLQTEGQKGAVSVRQKADPQPVDEPPGALAAVQQVKESGPVATAPSLENGDIGGSDLTPVEGVSVDAVKAVWDQLIDAMKAGNPVASTFLRSVEPIKTVGNVITIHTRYALHKSYFDNPRHKKLLEEHLFRLLNTKVTAVAILEQGSGVPPPLAEQRKQKEAAFAQMVEDVLGK</sequence>
<comment type="caution">
    <text evidence="11">The sequence shown here is derived from an EMBL/GenBank/DDBJ whole genome shotgun (WGS) entry which is preliminary data.</text>
</comment>
<keyword evidence="8" id="KW-0235">DNA replication</keyword>
<reference evidence="12" key="1">
    <citation type="submission" date="2017-09" db="EMBL/GenBank/DDBJ databases">
        <title>Depth-based differentiation of microbial function through sediment-hosted aquifers and enrichment of novel symbionts in the deep terrestrial subsurface.</title>
        <authorList>
            <person name="Probst A.J."/>
            <person name="Ladd B."/>
            <person name="Jarett J.K."/>
            <person name="Geller-Mcgrath D.E."/>
            <person name="Sieber C.M.K."/>
            <person name="Emerson J.B."/>
            <person name="Anantharaman K."/>
            <person name="Thomas B.C."/>
            <person name="Malmstrom R."/>
            <person name="Stieglmeier M."/>
            <person name="Klingl A."/>
            <person name="Woyke T."/>
            <person name="Ryan C.M."/>
            <person name="Banfield J.F."/>
        </authorList>
    </citation>
    <scope>NUCLEOTIDE SEQUENCE [LARGE SCALE GENOMIC DNA]</scope>
</reference>
<evidence type="ECO:0000256" key="2">
    <source>
        <dbReference type="ARBA" id="ARBA00022723"/>
    </source>
</evidence>
<protein>
    <recommendedName>
        <fullName evidence="8">DNA polymerase III subunit gamma/tau</fullName>
        <ecNumber evidence="8">2.7.7.7</ecNumber>
    </recommendedName>
</protein>
<keyword evidence="5 8" id="KW-0067">ATP-binding</keyword>
<dbReference type="InterPro" id="IPR003593">
    <property type="entry name" value="AAA+_ATPase"/>
</dbReference>
<keyword evidence="3 8" id="KW-0547">Nucleotide-binding</keyword>
<dbReference type="CDD" id="cd00009">
    <property type="entry name" value="AAA"/>
    <property type="match status" value="1"/>
</dbReference>
<evidence type="ECO:0000256" key="7">
    <source>
        <dbReference type="ARBA" id="ARBA00049244"/>
    </source>
</evidence>
<gene>
    <name evidence="8 11" type="primary">dnaX</name>
    <name evidence="11" type="ORF">COT71_04110</name>
</gene>
<dbReference type="GO" id="GO:0006261">
    <property type="term" value="P:DNA-templated DNA replication"/>
    <property type="evidence" value="ECO:0007669"/>
    <property type="project" value="TreeGrafter"/>
</dbReference>
<dbReference type="PANTHER" id="PTHR11669">
    <property type="entry name" value="REPLICATION FACTOR C / DNA POLYMERASE III GAMMA-TAU SUBUNIT"/>
    <property type="match status" value="1"/>
</dbReference>
<keyword evidence="6 8" id="KW-0239">DNA-directed DNA polymerase</keyword>
<evidence type="ECO:0000259" key="10">
    <source>
        <dbReference type="SMART" id="SM00382"/>
    </source>
</evidence>
<dbReference type="SUPFAM" id="SSF52540">
    <property type="entry name" value="P-loop containing nucleoside triphosphate hydrolases"/>
    <property type="match status" value="1"/>
</dbReference>
<comment type="function">
    <text evidence="8">DNA polymerase III is a complex, multichain enzyme responsible for most of the replicative synthesis in bacteria. This DNA polymerase also exhibits 3' to 5' exonuclease activity.</text>
</comment>
<evidence type="ECO:0000256" key="5">
    <source>
        <dbReference type="ARBA" id="ARBA00022840"/>
    </source>
</evidence>
<evidence type="ECO:0000313" key="12">
    <source>
        <dbReference type="Proteomes" id="UP000230731"/>
    </source>
</evidence>
<dbReference type="GO" id="GO:0003887">
    <property type="term" value="F:DNA-directed DNA polymerase activity"/>
    <property type="evidence" value="ECO:0007669"/>
    <property type="project" value="UniProtKB-KW"/>
</dbReference>
<name>A0A2M6WYJ0_9BACT</name>
<dbReference type="PANTHER" id="PTHR11669:SF0">
    <property type="entry name" value="PROTEIN STICHEL-LIKE 2"/>
    <property type="match status" value="1"/>
</dbReference>
<dbReference type="InterPro" id="IPR012763">
    <property type="entry name" value="DNA_pol_III_sug/sutau_N"/>
</dbReference>
<keyword evidence="8" id="KW-0808">Transferase</keyword>
<organism evidence="11 12">
    <name type="scientific">Candidatus Andersenbacteria bacterium CG10_big_fil_rev_8_21_14_0_10_54_11</name>
    <dbReference type="NCBI Taxonomy" id="1974485"/>
    <lineage>
        <taxon>Bacteria</taxon>
        <taxon>Candidatus Anderseniibacteriota</taxon>
    </lineage>
</organism>
<dbReference type="SMART" id="SM00382">
    <property type="entry name" value="AAA"/>
    <property type="match status" value="1"/>
</dbReference>
<dbReference type="Proteomes" id="UP000230731">
    <property type="component" value="Unassembled WGS sequence"/>
</dbReference>
<comment type="subunit">
    <text evidence="8">DNA polymerase III contains a core (composed of alpha, epsilon and theta chains) that associates with a tau subunit. This core dimerizes to form the POLIII' complex. PolIII' associates with the gamma complex (composed of gamma, delta, delta', psi and chi chains) and with the beta chain to form the complete DNA polymerase III complex.</text>
</comment>
<feature type="domain" description="AAA+ ATPase" evidence="10">
    <location>
        <begin position="35"/>
        <end position="177"/>
    </location>
</feature>
<dbReference type="FunFam" id="3.40.50.300:FF:000014">
    <property type="entry name" value="DNA polymerase III subunit gamma/tau"/>
    <property type="match status" value="1"/>
</dbReference>
<dbReference type="GO" id="GO:0046872">
    <property type="term" value="F:metal ion binding"/>
    <property type="evidence" value="ECO:0007669"/>
    <property type="project" value="UniProtKB-KW"/>
</dbReference>
<feature type="region of interest" description="Disordered" evidence="9">
    <location>
        <begin position="340"/>
        <end position="368"/>
    </location>
</feature>
<dbReference type="InterPro" id="IPR050238">
    <property type="entry name" value="DNA_Rep/Repair_Clamp_Loader"/>
</dbReference>
<comment type="similarity">
    <text evidence="1 8">Belongs to the DnaX/STICHEL family.</text>
</comment>
<comment type="catalytic activity">
    <reaction evidence="7 8">
        <text>DNA(n) + a 2'-deoxyribonucleoside 5'-triphosphate = DNA(n+1) + diphosphate</text>
        <dbReference type="Rhea" id="RHEA:22508"/>
        <dbReference type="Rhea" id="RHEA-COMP:17339"/>
        <dbReference type="Rhea" id="RHEA-COMP:17340"/>
        <dbReference type="ChEBI" id="CHEBI:33019"/>
        <dbReference type="ChEBI" id="CHEBI:61560"/>
        <dbReference type="ChEBI" id="CHEBI:173112"/>
        <dbReference type="EC" id="2.7.7.7"/>
    </reaction>
</comment>
<keyword evidence="4" id="KW-0862">Zinc</keyword>
<dbReference type="Gene3D" id="1.10.8.60">
    <property type="match status" value="1"/>
</dbReference>
<proteinExistence type="inferred from homology"/>
<evidence type="ECO:0000313" key="11">
    <source>
        <dbReference type="EMBL" id="PIT97852.1"/>
    </source>
</evidence>
<dbReference type="GO" id="GO:0005524">
    <property type="term" value="F:ATP binding"/>
    <property type="evidence" value="ECO:0007669"/>
    <property type="project" value="UniProtKB-KW"/>
</dbReference>
<keyword evidence="8" id="KW-0548">Nucleotidyltransferase</keyword>
<evidence type="ECO:0000256" key="9">
    <source>
        <dbReference type="SAM" id="MobiDB-lite"/>
    </source>
</evidence>
<dbReference type="GO" id="GO:0009360">
    <property type="term" value="C:DNA polymerase III complex"/>
    <property type="evidence" value="ECO:0007669"/>
    <property type="project" value="InterPro"/>
</dbReference>
<evidence type="ECO:0000256" key="6">
    <source>
        <dbReference type="ARBA" id="ARBA00022932"/>
    </source>
</evidence>